<keyword evidence="1" id="KW-0614">Plasmid</keyword>
<proteinExistence type="predicted"/>
<sequence length="170" mass="19609">MHVTDLHIGQIVHPADDATHKPDAPSITGGIVVALNRNDGLVALRWVDYRGPHPEDRIVHIEDLRDTEPQRTPWWNRRTAEHQCFCGTPTLTIRNLRVSRHNTEYSDVDLWFHTVHDANAAIRLIAEAQNPFHSRLRRDRRSNLKGALTTSTKWPSFADVYEIYRPLRVA</sequence>
<protein>
    <submittedName>
        <fullName evidence="1">Uncharacterized protein</fullName>
    </submittedName>
</protein>
<dbReference type="EMBL" id="KY349138">
    <property type="protein sequence ID" value="AQS22481.1"/>
    <property type="molecule type" value="Genomic_DNA"/>
</dbReference>
<accession>A0A1S6GKT8</accession>
<geneLocation type="plasmid" evidence="1">
    <name>pCBMA213_2</name>
</geneLocation>
<organism evidence="1">
    <name type="scientific">Mycolicibacterium sp. CBMA 213</name>
    <dbReference type="NCBI Taxonomy" id="1968788"/>
    <lineage>
        <taxon>Bacteria</taxon>
        <taxon>Bacillati</taxon>
        <taxon>Actinomycetota</taxon>
        <taxon>Actinomycetes</taxon>
        <taxon>Mycobacteriales</taxon>
        <taxon>Mycobacteriaceae</taxon>
        <taxon>Mycolicibacterium</taxon>
    </lineage>
</organism>
<dbReference type="RefSeq" id="WP_155909806.1">
    <property type="nucleotide sequence ID" value="NZ_KY349138.1"/>
</dbReference>
<name>A0A1S6GKT8_9MYCO</name>
<gene>
    <name evidence="1" type="ORF">pCBMA213_2_00117</name>
</gene>
<dbReference type="AlphaFoldDB" id="A0A1S6GKT8"/>
<evidence type="ECO:0000313" key="1">
    <source>
        <dbReference type="EMBL" id="AQS22481.1"/>
    </source>
</evidence>
<reference evidence="1" key="1">
    <citation type="submission" date="2016-12" db="EMBL/GenBank/DDBJ databases">
        <title>Complete plasmid sequence carrying type IV-like and type VII secretion systems from an atypical mycobacteria strain.</title>
        <authorList>
            <person name="Morgado S."/>
            <person name="Marin M."/>
            <person name="Fonseca E."/>
            <person name="Freitas F."/>
            <person name="Vicente A.C."/>
        </authorList>
    </citation>
    <scope>NUCLEOTIDE SEQUENCE</scope>
    <source>
        <strain evidence="1">CBMA 213</strain>
        <plasmid evidence="1">pCBMA213_2</plasmid>
    </source>
</reference>